<dbReference type="InterPro" id="IPR011006">
    <property type="entry name" value="CheY-like_superfamily"/>
</dbReference>
<gene>
    <name evidence="4" type="ORF">G3574_12025</name>
</gene>
<keyword evidence="5" id="KW-1185">Reference proteome</keyword>
<sequence>MMVRVLIVEDDPADMELLMYTLQAAGYDTLCAHDGDEAVDVFRREHPDLVITKTGLPRRPARDLLALVRSDAPRRAVPVIALAGERGEGNDAGFDATLPHPIVPDALIDAVERLCAVRPPRQLRRENGNHPDR</sequence>
<feature type="domain" description="Response regulatory" evidence="3">
    <location>
        <begin position="4"/>
        <end position="115"/>
    </location>
</feature>
<evidence type="ECO:0000256" key="2">
    <source>
        <dbReference type="PROSITE-ProRule" id="PRU00169"/>
    </source>
</evidence>
<dbReference type="PROSITE" id="PS50110">
    <property type="entry name" value="RESPONSE_REGULATORY"/>
    <property type="match status" value="1"/>
</dbReference>
<dbReference type="Gene3D" id="3.40.50.2300">
    <property type="match status" value="1"/>
</dbReference>
<evidence type="ECO:0000313" key="5">
    <source>
        <dbReference type="Proteomes" id="UP000482155"/>
    </source>
</evidence>
<dbReference type="InterPro" id="IPR001789">
    <property type="entry name" value="Sig_transdc_resp-reg_receiver"/>
</dbReference>
<reference evidence="4 5" key="1">
    <citation type="submission" date="2020-02" db="EMBL/GenBank/DDBJ databases">
        <authorList>
            <person name="Kim M.K."/>
        </authorList>
    </citation>
    <scope>NUCLEOTIDE SEQUENCE [LARGE SCALE GENOMIC DNA]</scope>
    <source>
        <strain evidence="4 5">17J57-3</strain>
    </source>
</reference>
<accession>A0A6B3SVZ6</accession>
<comment type="caution">
    <text evidence="2">Lacks conserved residue(s) required for the propagation of feature annotation.</text>
</comment>
<dbReference type="PANTHER" id="PTHR44591">
    <property type="entry name" value="STRESS RESPONSE REGULATOR PROTEIN 1"/>
    <property type="match status" value="1"/>
</dbReference>
<evidence type="ECO:0000256" key="1">
    <source>
        <dbReference type="ARBA" id="ARBA00022553"/>
    </source>
</evidence>
<dbReference type="InterPro" id="IPR050595">
    <property type="entry name" value="Bact_response_regulator"/>
</dbReference>
<protein>
    <submittedName>
        <fullName evidence="4">Response regulator</fullName>
    </submittedName>
</protein>
<organism evidence="4 5">
    <name type="scientific">Noviherbaspirillum galbum</name>
    <dbReference type="NCBI Taxonomy" id="2709383"/>
    <lineage>
        <taxon>Bacteria</taxon>
        <taxon>Pseudomonadati</taxon>
        <taxon>Pseudomonadota</taxon>
        <taxon>Betaproteobacteria</taxon>
        <taxon>Burkholderiales</taxon>
        <taxon>Oxalobacteraceae</taxon>
        <taxon>Noviherbaspirillum</taxon>
    </lineage>
</organism>
<dbReference type="GO" id="GO:0000160">
    <property type="term" value="P:phosphorelay signal transduction system"/>
    <property type="evidence" value="ECO:0007669"/>
    <property type="project" value="InterPro"/>
</dbReference>
<dbReference type="RefSeq" id="WP_163963411.1">
    <property type="nucleotide sequence ID" value="NZ_JAAIVB010000038.1"/>
</dbReference>
<keyword evidence="1" id="KW-0597">Phosphoprotein</keyword>
<proteinExistence type="predicted"/>
<evidence type="ECO:0000259" key="3">
    <source>
        <dbReference type="PROSITE" id="PS50110"/>
    </source>
</evidence>
<dbReference type="SMART" id="SM00448">
    <property type="entry name" value="REC"/>
    <property type="match status" value="1"/>
</dbReference>
<dbReference type="AlphaFoldDB" id="A0A6B3SVZ6"/>
<dbReference type="EMBL" id="JAAIVB010000038">
    <property type="protein sequence ID" value="NEX61809.1"/>
    <property type="molecule type" value="Genomic_DNA"/>
</dbReference>
<evidence type="ECO:0000313" key="4">
    <source>
        <dbReference type="EMBL" id="NEX61809.1"/>
    </source>
</evidence>
<dbReference type="PANTHER" id="PTHR44591:SF3">
    <property type="entry name" value="RESPONSE REGULATORY DOMAIN-CONTAINING PROTEIN"/>
    <property type="match status" value="1"/>
</dbReference>
<dbReference type="SUPFAM" id="SSF52172">
    <property type="entry name" value="CheY-like"/>
    <property type="match status" value="1"/>
</dbReference>
<dbReference type="Proteomes" id="UP000482155">
    <property type="component" value="Unassembled WGS sequence"/>
</dbReference>
<comment type="caution">
    <text evidence="4">The sequence shown here is derived from an EMBL/GenBank/DDBJ whole genome shotgun (WGS) entry which is preliminary data.</text>
</comment>
<name>A0A6B3SVZ6_9BURK</name>
<dbReference type="Pfam" id="PF00072">
    <property type="entry name" value="Response_reg"/>
    <property type="match status" value="1"/>
</dbReference>